<organism evidence="11 12">
    <name type="scientific">Acanthosepion pharaonis</name>
    <name type="common">Pharaoh cuttlefish</name>
    <name type="synonym">Sepia pharaonis</name>
    <dbReference type="NCBI Taxonomy" id="158019"/>
    <lineage>
        <taxon>Eukaryota</taxon>
        <taxon>Metazoa</taxon>
        <taxon>Spiralia</taxon>
        <taxon>Lophotrochozoa</taxon>
        <taxon>Mollusca</taxon>
        <taxon>Cephalopoda</taxon>
        <taxon>Coleoidea</taxon>
        <taxon>Decapodiformes</taxon>
        <taxon>Sepiida</taxon>
        <taxon>Sepiina</taxon>
        <taxon>Sepiidae</taxon>
        <taxon>Acanthosepion</taxon>
    </lineage>
</organism>
<evidence type="ECO:0000256" key="7">
    <source>
        <dbReference type="ARBA" id="ARBA00022989"/>
    </source>
</evidence>
<evidence type="ECO:0000256" key="3">
    <source>
        <dbReference type="ARBA" id="ARBA00022676"/>
    </source>
</evidence>
<dbReference type="PANTHER" id="PTHR10811">
    <property type="entry name" value="FRINGE-RELATED"/>
    <property type="match status" value="1"/>
</dbReference>
<keyword evidence="7" id="KW-1133">Transmembrane helix</keyword>
<evidence type="ECO:0000256" key="2">
    <source>
        <dbReference type="ARBA" id="ARBA00008661"/>
    </source>
</evidence>
<comment type="similarity">
    <text evidence="2">Belongs to the glycosyltransferase 31 family.</text>
</comment>
<proteinExistence type="inferred from homology"/>
<gene>
    <name evidence="11" type="ORF">SPHA_79823</name>
</gene>
<name>A0A812EUR5_ACAPH</name>
<evidence type="ECO:0000313" key="11">
    <source>
        <dbReference type="EMBL" id="CAE1330540.1"/>
    </source>
</evidence>
<evidence type="ECO:0000256" key="1">
    <source>
        <dbReference type="ARBA" id="ARBA00004606"/>
    </source>
</evidence>
<keyword evidence="3 11" id="KW-0328">Glycosyltransferase</keyword>
<dbReference type="GO" id="GO:0016757">
    <property type="term" value="F:glycosyltransferase activity"/>
    <property type="evidence" value="ECO:0007669"/>
    <property type="project" value="UniProtKB-KW"/>
</dbReference>
<dbReference type="GO" id="GO:0012505">
    <property type="term" value="C:endomembrane system"/>
    <property type="evidence" value="ECO:0007669"/>
    <property type="project" value="UniProtKB-SubCell"/>
</dbReference>
<keyword evidence="4 11" id="KW-0808">Transferase</keyword>
<dbReference type="InterPro" id="IPR029044">
    <property type="entry name" value="Nucleotide-diphossugar_trans"/>
</dbReference>
<evidence type="ECO:0000256" key="4">
    <source>
        <dbReference type="ARBA" id="ARBA00022679"/>
    </source>
</evidence>
<evidence type="ECO:0000256" key="8">
    <source>
        <dbReference type="ARBA" id="ARBA00023136"/>
    </source>
</evidence>
<dbReference type="AlphaFoldDB" id="A0A812EUR5"/>
<dbReference type="SUPFAM" id="SSF53448">
    <property type="entry name" value="Nucleotide-diphospho-sugar transferases"/>
    <property type="match status" value="1"/>
</dbReference>
<dbReference type="Gene3D" id="3.90.550.50">
    <property type="match status" value="1"/>
</dbReference>
<dbReference type="GO" id="GO:0016020">
    <property type="term" value="C:membrane"/>
    <property type="evidence" value="ECO:0007669"/>
    <property type="project" value="UniProtKB-SubCell"/>
</dbReference>
<comment type="caution">
    <text evidence="11">The sequence shown here is derived from an EMBL/GenBank/DDBJ whole genome shotgun (WGS) entry which is preliminary data.</text>
</comment>
<keyword evidence="12" id="KW-1185">Reference proteome</keyword>
<evidence type="ECO:0000256" key="6">
    <source>
        <dbReference type="ARBA" id="ARBA00022968"/>
    </source>
</evidence>
<dbReference type="EMBL" id="CAHIKZ030005579">
    <property type="protein sequence ID" value="CAE1330540.1"/>
    <property type="molecule type" value="Genomic_DNA"/>
</dbReference>
<keyword evidence="8" id="KW-0472">Membrane</keyword>
<evidence type="ECO:0000256" key="9">
    <source>
        <dbReference type="ARBA" id="ARBA00037847"/>
    </source>
</evidence>
<evidence type="ECO:0000259" key="10">
    <source>
        <dbReference type="Pfam" id="PF02434"/>
    </source>
</evidence>
<reference evidence="11" key="1">
    <citation type="submission" date="2021-01" db="EMBL/GenBank/DDBJ databases">
        <authorList>
            <person name="Li R."/>
            <person name="Bekaert M."/>
        </authorList>
    </citation>
    <scope>NUCLEOTIDE SEQUENCE</scope>
    <source>
        <strain evidence="11">Farmed</strain>
    </source>
</reference>
<dbReference type="InterPro" id="IPR003378">
    <property type="entry name" value="Fringe-like_glycosylTrfase"/>
</dbReference>
<comment type="subcellular location">
    <subcellularLocation>
        <location evidence="9">Endomembrane system</location>
        <topology evidence="9">Single-pass membrane protein</topology>
    </subcellularLocation>
    <subcellularLocation>
        <location evidence="1">Membrane</location>
        <topology evidence="1">Single-pass type II membrane protein</topology>
    </subcellularLocation>
</comment>
<sequence>MCFFFSSHLSSFFLILFFLIFLGHCKKTFSILVRILREPSLSSKSWFLILDDDTIISITRLRKLLACYDPSEAVALGERYGYGVSTSTGYDYITGGGGMVLSRAAVEAIITSGQCSCPRNDSPDDMILGMCLQNLNIPITHSPFFHQARPDDYNKDLLALQDPISFHKHWMIDPIDVYQTWFAKAAQFHDEL</sequence>
<keyword evidence="5" id="KW-0812">Transmembrane</keyword>
<feature type="domain" description="Fringe-like glycosyltransferase" evidence="10">
    <location>
        <begin position="23"/>
        <end position="173"/>
    </location>
</feature>
<accession>A0A812EUR5</accession>
<dbReference type="Pfam" id="PF02434">
    <property type="entry name" value="Fringe"/>
    <property type="match status" value="1"/>
</dbReference>
<dbReference type="OrthoDB" id="421979at2759"/>
<dbReference type="Proteomes" id="UP000597762">
    <property type="component" value="Unassembled WGS sequence"/>
</dbReference>
<dbReference type="EC" id="2.4.1.-" evidence="11"/>
<protein>
    <submittedName>
        <fullName evidence="11">B3GALTL</fullName>
        <ecNumber evidence="11">2.4.1.-</ecNumber>
    </submittedName>
</protein>
<evidence type="ECO:0000256" key="5">
    <source>
        <dbReference type="ARBA" id="ARBA00022692"/>
    </source>
</evidence>
<evidence type="ECO:0000313" key="12">
    <source>
        <dbReference type="Proteomes" id="UP000597762"/>
    </source>
</evidence>
<keyword evidence="6" id="KW-0735">Signal-anchor</keyword>